<organism evidence="1 3">
    <name type="scientific">Diversispora epigaea</name>
    <dbReference type="NCBI Taxonomy" id="1348612"/>
    <lineage>
        <taxon>Eukaryota</taxon>
        <taxon>Fungi</taxon>
        <taxon>Fungi incertae sedis</taxon>
        <taxon>Mucoromycota</taxon>
        <taxon>Glomeromycotina</taxon>
        <taxon>Glomeromycetes</taxon>
        <taxon>Diversisporales</taxon>
        <taxon>Diversisporaceae</taxon>
        <taxon>Diversispora</taxon>
    </lineage>
</organism>
<accession>A0A397IHG2</accession>
<reference evidence="1 3" key="1">
    <citation type="submission" date="2018-08" db="EMBL/GenBank/DDBJ databases">
        <title>Genome and evolution of the arbuscular mycorrhizal fungus Diversispora epigaea (formerly Glomus versiforme) and its bacterial endosymbionts.</title>
        <authorList>
            <person name="Sun X."/>
            <person name="Fei Z."/>
            <person name="Harrison M."/>
        </authorList>
    </citation>
    <scope>NUCLEOTIDE SEQUENCE [LARGE SCALE GENOMIC DNA]</scope>
    <source>
        <strain evidence="1 3">IT104</strain>
    </source>
</reference>
<keyword evidence="3" id="KW-1185">Reference proteome</keyword>
<dbReference type="EMBL" id="PQFF01000070">
    <property type="protein sequence ID" value="RHZ84992.1"/>
    <property type="molecule type" value="Genomic_DNA"/>
</dbReference>
<comment type="caution">
    <text evidence="1">The sequence shown here is derived from an EMBL/GenBank/DDBJ whole genome shotgun (WGS) entry which is preliminary data.</text>
</comment>
<dbReference type="Proteomes" id="UP000266861">
    <property type="component" value="Unassembled WGS sequence"/>
</dbReference>
<sequence>MYMFHDKYLDIGKEVHDTFLLPLFVISFHIAPNNRIGKKLAYVREQRVNYFSKDIKLHELLLTINCRLEVLLLYNKYIVRKLRGSLSTTAHVKISQLFTSEIHEPVLVLISENKLYV</sequence>
<proteinExistence type="predicted"/>
<protein>
    <submittedName>
        <fullName evidence="1">Uncharacterized protein</fullName>
    </submittedName>
</protein>
<dbReference type="EMBL" id="PQFF01000226">
    <property type="protein sequence ID" value="RHZ72130.1"/>
    <property type="molecule type" value="Genomic_DNA"/>
</dbReference>
<evidence type="ECO:0000313" key="3">
    <source>
        <dbReference type="Proteomes" id="UP000266861"/>
    </source>
</evidence>
<evidence type="ECO:0000313" key="1">
    <source>
        <dbReference type="EMBL" id="RHZ72130.1"/>
    </source>
</evidence>
<gene>
    <name evidence="1" type="ORF">Glove_245g42</name>
    <name evidence="2" type="ORF">Glove_74g158</name>
</gene>
<name>A0A397IHG2_9GLOM</name>
<dbReference type="AlphaFoldDB" id="A0A397IHG2"/>
<evidence type="ECO:0000313" key="2">
    <source>
        <dbReference type="EMBL" id="RHZ84992.1"/>
    </source>
</evidence>